<feature type="region of interest" description="Disordered" evidence="1">
    <location>
        <begin position="1"/>
        <end position="33"/>
    </location>
</feature>
<dbReference type="PANTHER" id="PTHR40032:SF1">
    <property type="entry name" value="EXPORTED PROTEIN"/>
    <property type="match status" value="1"/>
</dbReference>
<evidence type="ECO:0000256" key="1">
    <source>
        <dbReference type="SAM" id="MobiDB-lite"/>
    </source>
</evidence>
<evidence type="ECO:0000259" key="3">
    <source>
        <dbReference type="Pfam" id="PF12671"/>
    </source>
</evidence>
<dbReference type="Proteomes" id="UP000298412">
    <property type="component" value="Unassembled WGS sequence"/>
</dbReference>
<reference evidence="4 5" key="1">
    <citation type="submission" date="2019-03" db="EMBL/GenBank/DDBJ databases">
        <title>Genomics of glacier-inhabiting Cryobacterium strains.</title>
        <authorList>
            <person name="Liu Q."/>
            <person name="Xin Y.-H."/>
        </authorList>
    </citation>
    <scope>NUCLEOTIDE SEQUENCE [LARGE SCALE GENOMIC DNA]</scope>
    <source>
        <strain evidence="4 5">MDT1-3</strain>
    </source>
</reference>
<evidence type="ECO:0000313" key="5">
    <source>
        <dbReference type="Proteomes" id="UP000298412"/>
    </source>
</evidence>
<comment type="caution">
    <text evidence="4">The sequence shown here is derived from an EMBL/GenBank/DDBJ whole genome shotgun (WGS) entry which is preliminary data.</text>
</comment>
<dbReference type="OrthoDB" id="4981342at2"/>
<evidence type="ECO:0000256" key="2">
    <source>
        <dbReference type="SAM" id="Phobius"/>
    </source>
</evidence>
<protein>
    <recommendedName>
        <fullName evidence="3">Putative amidase domain-containing protein</fullName>
    </recommendedName>
</protein>
<gene>
    <name evidence="4" type="ORF">E3O19_16510</name>
</gene>
<keyword evidence="2" id="KW-0812">Transmembrane</keyword>
<keyword evidence="5" id="KW-1185">Reference proteome</keyword>
<name>A0A4R8WMH5_9MICO</name>
<feature type="domain" description="Putative amidase" evidence="3">
    <location>
        <begin position="151"/>
        <end position="295"/>
    </location>
</feature>
<proteinExistence type="predicted"/>
<keyword evidence="2" id="KW-1133">Transmembrane helix</keyword>
<feature type="compositionally biased region" description="Polar residues" evidence="1">
    <location>
        <begin position="1"/>
        <end position="19"/>
    </location>
</feature>
<dbReference type="EMBL" id="SOFP01000081">
    <property type="protein sequence ID" value="TFC09659.1"/>
    <property type="molecule type" value="Genomic_DNA"/>
</dbReference>
<dbReference type="AlphaFoldDB" id="A0A4R8WMH5"/>
<accession>A0A4R8WMH5</accession>
<dbReference type="Pfam" id="PF12671">
    <property type="entry name" value="Amidase_6"/>
    <property type="match status" value="1"/>
</dbReference>
<keyword evidence="2" id="KW-0472">Membrane</keyword>
<evidence type="ECO:0000313" key="4">
    <source>
        <dbReference type="EMBL" id="TFC09659.1"/>
    </source>
</evidence>
<feature type="region of interest" description="Disordered" evidence="1">
    <location>
        <begin position="94"/>
        <end position="145"/>
    </location>
</feature>
<dbReference type="InterPro" id="IPR024301">
    <property type="entry name" value="Amidase_6"/>
</dbReference>
<sequence>MTQVTPRIPTTSRWTNPSATAVGRSPSGASSSVRNRLGLTGGAVKFPRKCAYLDVSFLYRIESFVLLTRRFRIGVVVLVLGGLVAGTAAVASLGDDEPSSAARAEGARDTVAGKSSASKAPTATPRAAPADAGAPVAVAQPKPTPATPGAEAQVAYLLAHWTSYNTADYGVVAENDCVNFTSQSLIQRGWAMDDAWWSKGKGGSFTHSAAWISSTAMMRYLASSGRATELTDDQRDEVKLGDIAQFDWDNSGDRDHTGVVTRIEGSGDNVEIFYSGHTDDTDYRSVDYAITEKHPGATAYYWSIP</sequence>
<organism evidence="4 5">
    <name type="scientific">Cryobacterium algoritolerans</name>
    <dbReference type="NCBI Taxonomy" id="1259184"/>
    <lineage>
        <taxon>Bacteria</taxon>
        <taxon>Bacillati</taxon>
        <taxon>Actinomycetota</taxon>
        <taxon>Actinomycetes</taxon>
        <taxon>Micrococcales</taxon>
        <taxon>Microbacteriaceae</taxon>
        <taxon>Cryobacterium</taxon>
    </lineage>
</organism>
<feature type="transmembrane region" description="Helical" evidence="2">
    <location>
        <begin position="73"/>
        <end position="94"/>
    </location>
</feature>
<feature type="compositionally biased region" description="Low complexity" evidence="1">
    <location>
        <begin position="112"/>
        <end position="139"/>
    </location>
</feature>
<dbReference type="PANTHER" id="PTHR40032">
    <property type="entry name" value="EXPORTED PROTEIN-RELATED"/>
    <property type="match status" value="1"/>
</dbReference>